<protein>
    <recommendedName>
        <fullName evidence="3">citrate synthase (unknown stereospecificity)</fullName>
        <ecNumber evidence="3">2.3.3.16</ecNumber>
    </recommendedName>
</protein>
<dbReference type="GO" id="GO:0005975">
    <property type="term" value="P:carbohydrate metabolic process"/>
    <property type="evidence" value="ECO:0007669"/>
    <property type="project" value="TreeGrafter"/>
</dbReference>
<name>A0A9D7SBD9_9BACT</name>
<accession>A0A9D7SBD9</accession>
<evidence type="ECO:0000313" key="7">
    <source>
        <dbReference type="Proteomes" id="UP000808349"/>
    </source>
</evidence>
<dbReference type="InterPro" id="IPR019810">
    <property type="entry name" value="Citrate_synthase_AS"/>
</dbReference>
<dbReference type="InterPro" id="IPR036969">
    <property type="entry name" value="Citrate_synthase_sf"/>
</dbReference>
<evidence type="ECO:0000313" key="6">
    <source>
        <dbReference type="EMBL" id="MBK9718550.1"/>
    </source>
</evidence>
<evidence type="ECO:0000256" key="5">
    <source>
        <dbReference type="RuleBase" id="RU003406"/>
    </source>
</evidence>
<dbReference type="InterPro" id="IPR016142">
    <property type="entry name" value="Citrate_synth-like_lrg_a-sub"/>
</dbReference>
<evidence type="ECO:0000256" key="4">
    <source>
        <dbReference type="ARBA" id="ARBA00022679"/>
    </source>
</evidence>
<evidence type="ECO:0000256" key="1">
    <source>
        <dbReference type="ARBA" id="ARBA00004751"/>
    </source>
</evidence>
<dbReference type="Gene3D" id="1.10.230.10">
    <property type="entry name" value="Cytochrome P450-Terp, domain 2"/>
    <property type="match status" value="1"/>
</dbReference>
<sequence length="437" mass="49039">MDKLKELFKAKVLSASDEIKGIIKDHGSQIIDHVQIDQIYGGMRGIQSMIWETSSLDAQVGIRFRGLSIPMLREQLPKLDGATEPQPEGLFWLMMTGEVPTDEEVQWLTEEWQRRSVVPDYVIIVINSLTPLTHPMTQLSIAILAMQSESVFAKSYEDGMKKSDYWEAMYEDSMNLIARLPIVAAYIYRKTFHNGNIILPDRTLDWSGNFAHMLGNDSPAFKDLMRLYLTIHADHEGGNASAHTVHLVGSTLSDPYYSLAAGMTALAGPLHGLANQEVMDWIYDMIKELGTNVPTKEQIADYVKKTLAKGIVVPGYGHAVLRAPDPRFIAQKEFATKHCPNDPMVNIVWNVFEVVPPILGTIGKIKNPWPNVDAHSGALLEHFGIKEHNFYTVLFGISRTLGVLAQLCWDRALNLPLERPKSLTTEEIKLFIKNSTN</sequence>
<dbReference type="InterPro" id="IPR010109">
    <property type="entry name" value="Citrate_synthase_euk"/>
</dbReference>
<keyword evidence="6" id="KW-0012">Acyltransferase</keyword>
<reference evidence="6 7" key="1">
    <citation type="submission" date="2020-10" db="EMBL/GenBank/DDBJ databases">
        <title>Connecting structure to function with the recovery of over 1000 high-quality activated sludge metagenome-assembled genomes encoding full-length rRNA genes using long-read sequencing.</title>
        <authorList>
            <person name="Singleton C.M."/>
            <person name="Petriglieri F."/>
            <person name="Kristensen J.M."/>
            <person name="Kirkegaard R.H."/>
            <person name="Michaelsen T.Y."/>
            <person name="Andersen M.H."/>
            <person name="Karst S.M."/>
            <person name="Dueholm M.S."/>
            <person name="Nielsen P.H."/>
            <person name="Albertsen M."/>
        </authorList>
    </citation>
    <scope>NUCLEOTIDE SEQUENCE [LARGE SCALE GENOMIC DNA]</scope>
    <source>
        <strain evidence="6">Ribe_18-Q3-R11-54_BAT3C.373</strain>
    </source>
</reference>
<dbReference type="Proteomes" id="UP000808349">
    <property type="component" value="Unassembled WGS sequence"/>
</dbReference>
<organism evidence="6 7">
    <name type="scientific">Candidatus Defluviibacterium haderslevense</name>
    <dbReference type="NCBI Taxonomy" id="2981993"/>
    <lineage>
        <taxon>Bacteria</taxon>
        <taxon>Pseudomonadati</taxon>
        <taxon>Bacteroidota</taxon>
        <taxon>Saprospiria</taxon>
        <taxon>Saprospirales</taxon>
        <taxon>Saprospiraceae</taxon>
        <taxon>Candidatus Defluviibacterium</taxon>
    </lineage>
</organism>
<dbReference type="EC" id="2.3.3.16" evidence="3"/>
<proteinExistence type="inferred from homology"/>
<comment type="caution">
    <text evidence="6">The sequence shown here is derived from an EMBL/GenBank/DDBJ whole genome shotgun (WGS) entry which is preliminary data.</text>
</comment>
<dbReference type="FunFam" id="1.10.580.10:FF:000001">
    <property type="entry name" value="Citrate synthase"/>
    <property type="match status" value="1"/>
</dbReference>
<dbReference type="NCBIfam" id="NF007128">
    <property type="entry name" value="PRK09569.1"/>
    <property type="match status" value="1"/>
</dbReference>
<evidence type="ECO:0000256" key="3">
    <source>
        <dbReference type="ARBA" id="ARBA00012972"/>
    </source>
</evidence>
<dbReference type="GO" id="GO:0036440">
    <property type="term" value="F:citrate synthase activity"/>
    <property type="evidence" value="ECO:0007669"/>
    <property type="project" value="UniProtKB-EC"/>
</dbReference>
<dbReference type="PRINTS" id="PR00143">
    <property type="entry name" value="CITRTSNTHASE"/>
</dbReference>
<comment type="pathway">
    <text evidence="1">Carbohydrate metabolism; tricarboxylic acid cycle; isocitrate from oxaloacetate: step 1/2.</text>
</comment>
<dbReference type="AlphaFoldDB" id="A0A9D7SBD9"/>
<dbReference type="GO" id="GO:0006099">
    <property type="term" value="P:tricarboxylic acid cycle"/>
    <property type="evidence" value="ECO:0007669"/>
    <property type="project" value="InterPro"/>
</dbReference>
<dbReference type="EMBL" id="JADKFW010000010">
    <property type="protein sequence ID" value="MBK9718550.1"/>
    <property type="molecule type" value="Genomic_DNA"/>
</dbReference>
<dbReference type="PANTHER" id="PTHR11739:SF8">
    <property type="entry name" value="CITRATE SYNTHASE, MITOCHONDRIAL"/>
    <property type="match status" value="1"/>
</dbReference>
<dbReference type="PROSITE" id="PS00480">
    <property type="entry name" value="CITRATE_SYNTHASE"/>
    <property type="match status" value="1"/>
</dbReference>
<dbReference type="PANTHER" id="PTHR11739">
    <property type="entry name" value="CITRATE SYNTHASE"/>
    <property type="match status" value="1"/>
</dbReference>
<gene>
    <name evidence="6" type="ORF">IPO85_13765</name>
</gene>
<dbReference type="GO" id="GO:0006101">
    <property type="term" value="P:citrate metabolic process"/>
    <property type="evidence" value="ECO:0007669"/>
    <property type="project" value="InterPro"/>
</dbReference>
<comment type="similarity">
    <text evidence="2 5">Belongs to the citrate synthase family.</text>
</comment>
<dbReference type="InterPro" id="IPR002020">
    <property type="entry name" value="Citrate_synthase"/>
</dbReference>
<dbReference type="Pfam" id="PF00285">
    <property type="entry name" value="Citrate_synt"/>
    <property type="match status" value="1"/>
</dbReference>
<dbReference type="NCBIfam" id="TIGR01793">
    <property type="entry name" value="cit_synth_euk"/>
    <property type="match status" value="1"/>
</dbReference>
<dbReference type="InterPro" id="IPR016143">
    <property type="entry name" value="Citrate_synth-like_sm_a-sub"/>
</dbReference>
<dbReference type="Gene3D" id="1.10.580.10">
    <property type="entry name" value="Citrate Synthase, domain 1"/>
    <property type="match status" value="1"/>
</dbReference>
<keyword evidence="4 5" id="KW-0808">Transferase</keyword>
<evidence type="ECO:0000256" key="2">
    <source>
        <dbReference type="ARBA" id="ARBA00010566"/>
    </source>
</evidence>
<dbReference type="SUPFAM" id="SSF48256">
    <property type="entry name" value="Citrate synthase"/>
    <property type="match status" value="1"/>
</dbReference>